<dbReference type="PANTHER" id="PTHR43790">
    <property type="entry name" value="CARBOHYDRATE TRANSPORT ATP-BINDING PROTEIN MG119-RELATED"/>
    <property type="match status" value="1"/>
</dbReference>
<reference evidence="10 11" key="1">
    <citation type="journal article" date="2019" name="Anaerobe">
        <title>Detection of Robinsoniella peoriensis in multiple bone samples of a trauma patient.</title>
        <authorList>
            <person name="Schrottner P."/>
            <person name="Hartwich K."/>
            <person name="Bunk B."/>
            <person name="Schober I."/>
            <person name="Helbig S."/>
            <person name="Rudolph W.W."/>
            <person name="Gunzer F."/>
        </authorList>
    </citation>
    <scope>NUCLEOTIDE SEQUENCE [LARGE SCALE GENOMIC DNA]</scope>
    <source>
        <strain evidence="10 11">DSM 106044</strain>
    </source>
</reference>
<dbReference type="GO" id="GO:0016887">
    <property type="term" value="F:ATP hydrolysis activity"/>
    <property type="evidence" value="ECO:0007669"/>
    <property type="project" value="InterPro"/>
</dbReference>
<dbReference type="Pfam" id="PF00005">
    <property type="entry name" value="ABC_tran"/>
    <property type="match status" value="2"/>
</dbReference>
<keyword evidence="11" id="KW-1185">Reference proteome</keyword>
<dbReference type="EMBL" id="QGQD01000069">
    <property type="protein sequence ID" value="TLC99440.1"/>
    <property type="molecule type" value="Genomic_DNA"/>
</dbReference>
<feature type="domain" description="ABC transporter" evidence="9">
    <location>
        <begin position="8"/>
        <end position="246"/>
    </location>
</feature>
<dbReference type="InterPro" id="IPR003593">
    <property type="entry name" value="AAA+_ATPase"/>
</dbReference>
<dbReference type="SUPFAM" id="SSF52540">
    <property type="entry name" value="P-loop containing nucleoside triphosphate hydrolases"/>
    <property type="match status" value="2"/>
</dbReference>
<dbReference type="Proteomes" id="UP000306509">
    <property type="component" value="Unassembled WGS sequence"/>
</dbReference>
<evidence type="ECO:0000313" key="10">
    <source>
        <dbReference type="EMBL" id="TLC99440.1"/>
    </source>
</evidence>
<protein>
    <submittedName>
        <fullName evidence="10">Ribose import ATP-binding protein RbsA</fullName>
        <ecNumber evidence="10">3.6.3.17</ecNumber>
    </submittedName>
</protein>
<dbReference type="CDD" id="cd03216">
    <property type="entry name" value="ABC_Carb_Monos_I"/>
    <property type="match status" value="1"/>
</dbReference>
<evidence type="ECO:0000256" key="4">
    <source>
        <dbReference type="ARBA" id="ARBA00022737"/>
    </source>
</evidence>
<keyword evidence="3" id="KW-0762">Sugar transport</keyword>
<evidence type="ECO:0000256" key="2">
    <source>
        <dbReference type="ARBA" id="ARBA00022475"/>
    </source>
</evidence>
<keyword evidence="2" id="KW-1003">Cell membrane</keyword>
<evidence type="ECO:0000313" key="11">
    <source>
        <dbReference type="Proteomes" id="UP000306509"/>
    </source>
</evidence>
<evidence type="ECO:0000259" key="9">
    <source>
        <dbReference type="PROSITE" id="PS50893"/>
    </source>
</evidence>
<dbReference type="GO" id="GO:0005524">
    <property type="term" value="F:ATP binding"/>
    <property type="evidence" value="ECO:0007669"/>
    <property type="project" value="UniProtKB-KW"/>
</dbReference>
<keyword evidence="5" id="KW-0547">Nucleotide-binding</keyword>
<dbReference type="Gene3D" id="3.40.50.300">
    <property type="entry name" value="P-loop containing nucleotide triphosphate hydrolases"/>
    <property type="match status" value="2"/>
</dbReference>
<keyword evidence="10" id="KW-0378">Hydrolase</keyword>
<sequence>MNETQVVLSVEHITKRFLGTVALKDVSMQLYKNEILAVMGENGAGKSTLMKILSGLYPHSEYEGRIMLGDKECLFNSPTDSENSGIAMIYQELNLELDLTVAENILLGKLPKKKSGFIDWNKAKTIAEETLARLHTNINVNVTARSLSPSMQQLVCIARALVRNPRILILDEPTSVLTEGETRNLMSVLKELRHQGLACLYISHKLDEVFELCDRMVILRDGCYISEYKMEDGYNSTPIIEDMIGRHLDVMYPSLDNRKIGGELLRVEHYCVPHTFAYGKNIIEDVSFTLKKGEILGLAGLVGSGRSELINAIFGNIPKTEGKLFLEGKEIKINNPRSAKRYGIGLLTEDRKKNGFISTMSICDNMTLTILKEITGTFLINRTRERKIAGEYFETLRVKAPGLDTLISNLSGGNQQKVILAKWLMTNLKIILLDEPTRGIDVGTKAEIYKIMLDLASKGISIIMISSEMPELLAMCDRFIVLGKGTVLKEMQKEEADEVSLLKAASNT</sequence>
<dbReference type="InterPro" id="IPR050107">
    <property type="entry name" value="ABC_carbohydrate_import_ATPase"/>
</dbReference>
<evidence type="ECO:0000256" key="1">
    <source>
        <dbReference type="ARBA" id="ARBA00022448"/>
    </source>
</evidence>
<dbReference type="EC" id="3.6.3.17" evidence="10"/>
<dbReference type="InterPro" id="IPR017871">
    <property type="entry name" value="ABC_transporter-like_CS"/>
</dbReference>
<organism evidence="10 11">
    <name type="scientific">Robinsoniella peoriensis</name>
    <dbReference type="NCBI Taxonomy" id="180332"/>
    <lineage>
        <taxon>Bacteria</taxon>
        <taxon>Bacillati</taxon>
        <taxon>Bacillota</taxon>
        <taxon>Clostridia</taxon>
        <taxon>Lachnospirales</taxon>
        <taxon>Lachnospiraceae</taxon>
        <taxon>Robinsoniella</taxon>
    </lineage>
</organism>
<gene>
    <name evidence="10" type="primary">rbsA_10</name>
    <name evidence="10" type="ORF">DSM106044_03643</name>
</gene>
<dbReference type="AlphaFoldDB" id="A0A4U8Q3W5"/>
<evidence type="ECO:0000256" key="6">
    <source>
        <dbReference type="ARBA" id="ARBA00022840"/>
    </source>
</evidence>
<dbReference type="InterPro" id="IPR027417">
    <property type="entry name" value="P-loop_NTPase"/>
</dbReference>
<dbReference type="InterPro" id="IPR003439">
    <property type="entry name" value="ABC_transporter-like_ATP-bd"/>
</dbReference>
<dbReference type="PROSITE" id="PS00211">
    <property type="entry name" value="ABC_TRANSPORTER_1"/>
    <property type="match status" value="1"/>
</dbReference>
<evidence type="ECO:0000256" key="5">
    <source>
        <dbReference type="ARBA" id="ARBA00022741"/>
    </source>
</evidence>
<evidence type="ECO:0000256" key="7">
    <source>
        <dbReference type="ARBA" id="ARBA00022967"/>
    </source>
</evidence>
<dbReference type="RefSeq" id="WP_138003255.1">
    <property type="nucleotide sequence ID" value="NZ_QGQD01000069.1"/>
</dbReference>
<keyword evidence="4" id="KW-0677">Repeat</keyword>
<evidence type="ECO:0000256" key="8">
    <source>
        <dbReference type="ARBA" id="ARBA00023136"/>
    </source>
</evidence>
<name>A0A4U8Q3W5_9FIRM</name>
<keyword evidence="6 10" id="KW-0067">ATP-binding</keyword>
<keyword evidence="1" id="KW-0813">Transport</keyword>
<evidence type="ECO:0000256" key="3">
    <source>
        <dbReference type="ARBA" id="ARBA00022597"/>
    </source>
</evidence>
<dbReference type="CDD" id="cd03215">
    <property type="entry name" value="ABC_Carb_Monos_II"/>
    <property type="match status" value="1"/>
</dbReference>
<dbReference type="SMART" id="SM00382">
    <property type="entry name" value="AAA"/>
    <property type="match status" value="2"/>
</dbReference>
<keyword evidence="8" id="KW-0472">Membrane</keyword>
<feature type="domain" description="ABC transporter" evidence="9">
    <location>
        <begin position="265"/>
        <end position="508"/>
    </location>
</feature>
<accession>A0A4U8Q3W5</accession>
<comment type="caution">
    <text evidence="10">The sequence shown here is derived from an EMBL/GenBank/DDBJ whole genome shotgun (WGS) entry which is preliminary data.</text>
</comment>
<dbReference type="PROSITE" id="PS50893">
    <property type="entry name" value="ABC_TRANSPORTER_2"/>
    <property type="match status" value="2"/>
</dbReference>
<proteinExistence type="predicted"/>
<keyword evidence="7" id="KW-1278">Translocase</keyword>
<dbReference type="PANTHER" id="PTHR43790:SF3">
    <property type="entry name" value="D-ALLOSE IMPORT ATP-BINDING PROTEIN ALSA-RELATED"/>
    <property type="match status" value="1"/>
</dbReference>